<keyword evidence="3" id="KW-0804">Transcription</keyword>
<dbReference type="GO" id="GO:0003677">
    <property type="term" value="F:DNA binding"/>
    <property type="evidence" value="ECO:0007669"/>
    <property type="project" value="UniProtKB-KW"/>
</dbReference>
<dbReference type="PRINTS" id="PR00035">
    <property type="entry name" value="HTHGNTR"/>
</dbReference>
<dbReference type="InterPro" id="IPR036388">
    <property type="entry name" value="WH-like_DNA-bd_sf"/>
</dbReference>
<dbReference type="InterPro" id="IPR000524">
    <property type="entry name" value="Tscrpt_reg_HTH_GntR"/>
</dbReference>
<dbReference type="SMART" id="SM00345">
    <property type="entry name" value="HTH_GNTR"/>
    <property type="match status" value="1"/>
</dbReference>
<dbReference type="GO" id="GO:0003700">
    <property type="term" value="F:DNA-binding transcription factor activity"/>
    <property type="evidence" value="ECO:0007669"/>
    <property type="project" value="InterPro"/>
</dbReference>
<dbReference type="Pfam" id="PF07729">
    <property type="entry name" value="FCD"/>
    <property type="match status" value="1"/>
</dbReference>
<dbReference type="InterPro" id="IPR011711">
    <property type="entry name" value="GntR_C"/>
</dbReference>
<dbReference type="Pfam" id="PF00392">
    <property type="entry name" value="GntR"/>
    <property type="match status" value="1"/>
</dbReference>
<evidence type="ECO:0000313" key="6">
    <source>
        <dbReference type="Proteomes" id="UP000331127"/>
    </source>
</evidence>
<evidence type="ECO:0000259" key="4">
    <source>
        <dbReference type="PROSITE" id="PS50949"/>
    </source>
</evidence>
<evidence type="ECO:0000256" key="1">
    <source>
        <dbReference type="ARBA" id="ARBA00023015"/>
    </source>
</evidence>
<evidence type="ECO:0000313" key="5">
    <source>
        <dbReference type="EMBL" id="GES06586.1"/>
    </source>
</evidence>
<dbReference type="CDD" id="cd07377">
    <property type="entry name" value="WHTH_GntR"/>
    <property type="match status" value="1"/>
</dbReference>
<dbReference type="SUPFAM" id="SSF46785">
    <property type="entry name" value="Winged helix' DNA-binding domain"/>
    <property type="match status" value="1"/>
</dbReference>
<evidence type="ECO:0000256" key="2">
    <source>
        <dbReference type="ARBA" id="ARBA00023125"/>
    </source>
</evidence>
<dbReference type="PANTHER" id="PTHR43537">
    <property type="entry name" value="TRANSCRIPTIONAL REGULATOR, GNTR FAMILY"/>
    <property type="match status" value="1"/>
</dbReference>
<dbReference type="PROSITE" id="PS50949">
    <property type="entry name" value="HTH_GNTR"/>
    <property type="match status" value="1"/>
</dbReference>
<proteinExistence type="predicted"/>
<dbReference type="PANTHER" id="PTHR43537:SF5">
    <property type="entry name" value="UXU OPERON TRANSCRIPTIONAL REGULATOR"/>
    <property type="match status" value="1"/>
</dbReference>
<dbReference type="Gene3D" id="1.10.10.10">
    <property type="entry name" value="Winged helix-like DNA-binding domain superfamily/Winged helix DNA-binding domain"/>
    <property type="match status" value="1"/>
</dbReference>
<organism evidence="5 6">
    <name type="scientific">Acrocarpospora macrocephala</name>
    <dbReference type="NCBI Taxonomy" id="150177"/>
    <lineage>
        <taxon>Bacteria</taxon>
        <taxon>Bacillati</taxon>
        <taxon>Actinomycetota</taxon>
        <taxon>Actinomycetes</taxon>
        <taxon>Streptosporangiales</taxon>
        <taxon>Streptosporangiaceae</taxon>
        <taxon>Acrocarpospora</taxon>
    </lineage>
</organism>
<keyword evidence="1" id="KW-0805">Transcription regulation</keyword>
<sequence>MKDAIARQLRQDIASGTIAYGEKLSEARLAQRFGVSRMPVREALKELESAGFVTIEHRRGTFVKRLSRHEILDLFEVREAVEGMAARLCANRANNEIVALIDEVMVEMAAAAQAGDTDGYSATDERLHQLIVKGASNDRLTDHYRLLVHQLHRGLLSSIVTRREGRMERSLAEHRAIVLAIRAHDADAAERAMRAHVQQGRFELADEVSVKFAL</sequence>
<dbReference type="Proteomes" id="UP000331127">
    <property type="component" value="Unassembled WGS sequence"/>
</dbReference>
<keyword evidence="6" id="KW-1185">Reference proteome</keyword>
<protein>
    <recommendedName>
        <fullName evidence="4">HTH gntR-type domain-containing protein</fullName>
    </recommendedName>
</protein>
<dbReference type="AlphaFoldDB" id="A0A5M3WCL1"/>
<dbReference type="SUPFAM" id="SSF48008">
    <property type="entry name" value="GntR ligand-binding domain-like"/>
    <property type="match status" value="1"/>
</dbReference>
<reference evidence="5 6" key="1">
    <citation type="submission" date="2019-10" db="EMBL/GenBank/DDBJ databases">
        <title>Whole genome shotgun sequence of Acrocarpospora macrocephala NBRC 16266.</title>
        <authorList>
            <person name="Ichikawa N."/>
            <person name="Kimura A."/>
            <person name="Kitahashi Y."/>
            <person name="Komaki H."/>
            <person name="Oguchi A."/>
        </authorList>
    </citation>
    <scope>NUCLEOTIDE SEQUENCE [LARGE SCALE GENOMIC DNA]</scope>
    <source>
        <strain evidence="5 6">NBRC 16266</strain>
    </source>
</reference>
<comment type="caution">
    <text evidence="5">The sequence shown here is derived from an EMBL/GenBank/DDBJ whole genome shotgun (WGS) entry which is preliminary data.</text>
</comment>
<dbReference type="RefSeq" id="WP_170322244.1">
    <property type="nucleotide sequence ID" value="NZ_BAAAHL010000022.1"/>
</dbReference>
<keyword evidence="2" id="KW-0238">DNA-binding</keyword>
<accession>A0A5M3WCL1</accession>
<dbReference type="InterPro" id="IPR008920">
    <property type="entry name" value="TF_FadR/GntR_C"/>
</dbReference>
<evidence type="ECO:0000256" key="3">
    <source>
        <dbReference type="ARBA" id="ARBA00023163"/>
    </source>
</evidence>
<dbReference type="InterPro" id="IPR036390">
    <property type="entry name" value="WH_DNA-bd_sf"/>
</dbReference>
<feature type="domain" description="HTH gntR-type" evidence="4">
    <location>
        <begin position="1"/>
        <end position="66"/>
    </location>
</feature>
<gene>
    <name evidence="5" type="ORF">Amac_001810</name>
</gene>
<dbReference type="SMART" id="SM00895">
    <property type="entry name" value="FCD"/>
    <property type="match status" value="1"/>
</dbReference>
<name>A0A5M3WCL1_9ACTN</name>
<dbReference type="Gene3D" id="1.20.120.530">
    <property type="entry name" value="GntR ligand-binding domain-like"/>
    <property type="match status" value="1"/>
</dbReference>
<dbReference type="EMBL" id="BLAE01000003">
    <property type="protein sequence ID" value="GES06586.1"/>
    <property type="molecule type" value="Genomic_DNA"/>
</dbReference>